<comment type="caution">
    <text evidence="1">The sequence shown here is derived from an EMBL/GenBank/DDBJ whole genome shotgun (WGS) entry which is preliminary data.</text>
</comment>
<protein>
    <recommendedName>
        <fullName evidence="3">DUF3164 family protein</fullName>
    </recommendedName>
</protein>
<reference evidence="1 2" key="1">
    <citation type="submission" date="2020-08" db="EMBL/GenBank/DDBJ databases">
        <title>Genomic Encyclopedia of Type Strains, Phase IV (KMG-IV): sequencing the most valuable type-strain genomes for metagenomic binning, comparative biology and taxonomic classification.</title>
        <authorList>
            <person name="Goeker M."/>
        </authorList>
    </citation>
    <scope>NUCLEOTIDE SEQUENCE [LARGE SCALE GENOMIC DNA]</scope>
    <source>
        <strain evidence="1 2">DSM 29568</strain>
    </source>
</reference>
<evidence type="ECO:0000313" key="1">
    <source>
        <dbReference type="EMBL" id="MBB4117892.1"/>
    </source>
</evidence>
<evidence type="ECO:0008006" key="3">
    <source>
        <dbReference type="Google" id="ProtNLM"/>
    </source>
</evidence>
<keyword evidence="2" id="KW-1185">Reference proteome</keyword>
<organism evidence="1 2">
    <name type="scientific">Mesonia hippocampi</name>
    <dbReference type="NCBI Taxonomy" id="1628250"/>
    <lineage>
        <taxon>Bacteria</taxon>
        <taxon>Pseudomonadati</taxon>
        <taxon>Bacteroidota</taxon>
        <taxon>Flavobacteriia</taxon>
        <taxon>Flavobacteriales</taxon>
        <taxon>Flavobacteriaceae</taxon>
        <taxon>Mesonia</taxon>
    </lineage>
</organism>
<proteinExistence type="predicted"/>
<sequence>MEKQNKPISEMSKAEIKAYLENQEKAEKAEKQKAKKQFIEDKDNFLQHTASKFQQIQAEMRQLKDYTISKANELYERMYKMEGKEAREVQSFTMKDENDTMKVTVDRQSILEFDENAVVHINTIKDMFKAKFEGRNKGMYGYINDILIKNSKGDYDPRLITKVKTRAVKLGHTEILKEVEKLEQCRRVSGTALYCRCYIRDKNKKWQDVSLQFSSL</sequence>
<accession>A0A840EFB4</accession>
<evidence type="ECO:0000313" key="2">
    <source>
        <dbReference type="Proteomes" id="UP000553034"/>
    </source>
</evidence>
<dbReference type="Proteomes" id="UP000553034">
    <property type="component" value="Unassembled WGS sequence"/>
</dbReference>
<name>A0A840EFB4_9FLAO</name>
<gene>
    <name evidence="1" type="ORF">GGR32_000164</name>
</gene>
<dbReference type="AlphaFoldDB" id="A0A840EFB4"/>
<dbReference type="InterPro" id="IPR021505">
    <property type="entry name" value="Phage_B3_Orf6"/>
</dbReference>
<dbReference type="Pfam" id="PF11363">
    <property type="entry name" value="DUF3164"/>
    <property type="match status" value="1"/>
</dbReference>
<dbReference type="EMBL" id="JACIFO010000001">
    <property type="protein sequence ID" value="MBB4117892.1"/>
    <property type="molecule type" value="Genomic_DNA"/>
</dbReference>
<dbReference type="RefSeq" id="WP_183475545.1">
    <property type="nucleotide sequence ID" value="NZ_JACIFO010000001.1"/>
</dbReference>